<protein>
    <submittedName>
        <fullName evidence="1">Uncharacterized protein</fullName>
    </submittedName>
</protein>
<comment type="caution">
    <text evidence="1">The sequence shown here is derived from an EMBL/GenBank/DDBJ whole genome shotgun (WGS) entry which is preliminary data.</text>
</comment>
<dbReference type="Proteomes" id="UP001170954">
    <property type="component" value="Unassembled WGS sequence"/>
</dbReference>
<reference evidence="1" key="1">
    <citation type="submission" date="2020-06" db="EMBL/GenBank/DDBJ databases">
        <authorList>
            <person name="Dong N."/>
        </authorList>
    </citation>
    <scope>NUCLEOTIDE SEQUENCE</scope>
    <source>
        <strain evidence="1">R1692</strain>
    </source>
</reference>
<dbReference type="PROSITE" id="PS51257">
    <property type="entry name" value="PROKAR_LIPOPROTEIN"/>
    <property type="match status" value="1"/>
</dbReference>
<gene>
    <name evidence="1" type="ORF">HX018_16605</name>
</gene>
<sequence>MLFNKTVLRFGAFTLILFLTACARGEMELFPEEIPEKVGRKDFTIDLQVNIFPQQVNIDMLANGNYPRYVKPEFIKNIGYNNSSYCHPDVQYFPDGFQGYKYWMVFTPYFGAIGGDQLAKRYENPTIVVSNDGLNWVEPAGIVNPIQACPGYKESFREMQGEQIQGFWSDVDWLFEGGEFQLYYRGSFLSAKALSARGAKSQNNRAKLIKNARRTIVRQTSRDGVHWDPLEAVMYSDVPYSPKNSHMLSPSFLKVGEGYVSYEVELNSGKKHFKQDKPSFVIQRSSTNGLDFSRFSNSKIVNFINEPWIRQNRDNGPWHLQASYVDGFYFLCIAVGDVKKYTADQLYLAFSNDGLNFYVCPKPIITEDAYRSAIFPKTVDEKAVQFGAILGYKTGVFKYAEMSLQWAQMQELIDNKMDR</sequence>
<accession>A0ABT7NRV5</accession>
<reference evidence="1" key="2">
    <citation type="journal article" date="2022" name="Sci. Total Environ.">
        <title>Prevalence, transmission, and molecular epidemiology of tet(X)-positive bacteria among humans, animals, and environmental niches in China: An epidemiological, and genomic-based study.</title>
        <authorList>
            <person name="Dong N."/>
            <person name="Zeng Y."/>
            <person name="Cai C."/>
            <person name="Sun C."/>
            <person name="Lu J."/>
            <person name="Liu C."/>
            <person name="Zhou H."/>
            <person name="Sun Q."/>
            <person name="Shu L."/>
            <person name="Wang H."/>
            <person name="Wang Y."/>
            <person name="Wang S."/>
            <person name="Wu C."/>
            <person name="Chan E.W."/>
            <person name="Chen G."/>
            <person name="Shen Z."/>
            <person name="Chen S."/>
            <person name="Zhang R."/>
        </authorList>
    </citation>
    <scope>NUCLEOTIDE SEQUENCE</scope>
    <source>
        <strain evidence="1">R1692</strain>
    </source>
</reference>
<name>A0ABT7NRV5_9SPHI</name>
<dbReference type="RefSeq" id="WP_149524993.1">
    <property type="nucleotide sequence ID" value="NZ_JACAGK010000060.1"/>
</dbReference>
<dbReference type="SUPFAM" id="SSF75005">
    <property type="entry name" value="Arabinanase/levansucrase/invertase"/>
    <property type="match status" value="1"/>
</dbReference>
<proteinExistence type="predicted"/>
<dbReference type="EMBL" id="JACAGK010000060">
    <property type="protein sequence ID" value="MDM1049861.1"/>
    <property type="molecule type" value="Genomic_DNA"/>
</dbReference>
<keyword evidence="2" id="KW-1185">Reference proteome</keyword>
<evidence type="ECO:0000313" key="1">
    <source>
        <dbReference type="EMBL" id="MDM1049861.1"/>
    </source>
</evidence>
<organism evidence="1 2">
    <name type="scientific">Sphingobacterium hotanense</name>
    <dbReference type="NCBI Taxonomy" id="649196"/>
    <lineage>
        <taxon>Bacteria</taxon>
        <taxon>Pseudomonadati</taxon>
        <taxon>Bacteroidota</taxon>
        <taxon>Sphingobacteriia</taxon>
        <taxon>Sphingobacteriales</taxon>
        <taxon>Sphingobacteriaceae</taxon>
        <taxon>Sphingobacterium</taxon>
    </lineage>
</organism>
<evidence type="ECO:0000313" key="2">
    <source>
        <dbReference type="Proteomes" id="UP001170954"/>
    </source>
</evidence>
<dbReference type="Gene3D" id="2.115.10.20">
    <property type="entry name" value="Glycosyl hydrolase domain, family 43"/>
    <property type="match status" value="1"/>
</dbReference>
<dbReference type="InterPro" id="IPR023296">
    <property type="entry name" value="Glyco_hydro_beta-prop_sf"/>
</dbReference>